<organism evidence="1 2">
    <name type="scientific">Haloferula sargassicola</name>
    <dbReference type="NCBI Taxonomy" id="490096"/>
    <lineage>
        <taxon>Bacteria</taxon>
        <taxon>Pseudomonadati</taxon>
        <taxon>Verrucomicrobiota</taxon>
        <taxon>Verrucomicrobiia</taxon>
        <taxon>Verrucomicrobiales</taxon>
        <taxon>Verrucomicrobiaceae</taxon>
        <taxon>Haloferula</taxon>
    </lineage>
</organism>
<evidence type="ECO:0000313" key="2">
    <source>
        <dbReference type="Proteomes" id="UP001476282"/>
    </source>
</evidence>
<keyword evidence="2" id="KW-1185">Reference proteome</keyword>
<reference evidence="1 2" key="1">
    <citation type="submission" date="2024-02" db="EMBL/GenBank/DDBJ databases">
        <title>Haloferula sargassicola NBRC 104335.</title>
        <authorList>
            <person name="Ichikawa N."/>
            <person name="Katano-Makiyama Y."/>
            <person name="Hidaka K."/>
        </authorList>
    </citation>
    <scope>NUCLEOTIDE SEQUENCE [LARGE SCALE GENOMIC DNA]</scope>
    <source>
        <strain evidence="1 2">NBRC 104335</strain>
    </source>
</reference>
<evidence type="ECO:0008006" key="3">
    <source>
        <dbReference type="Google" id="ProtNLM"/>
    </source>
</evidence>
<sequence>MKRLPVLIGLLLLIGLGAWWFSPTQKMKRRVSNMIQTANVPANMPDIARNTRGPNLEKYLARKIRIQPPSGFPERIPHQLKRENAALFYSAAARGVRMISLQAPSFDAVEIEGDQATVRFQVDAIVDLGATRPVDGIMHINSRWRRDSEEGWRLESLAWEESGR</sequence>
<dbReference type="EMBL" id="BAABRI010000005">
    <property type="protein sequence ID" value="GAA5481877.1"/>
    <property type="molecule type" value="Genomic_DNA"/>
</dbReference>
<protein>
    <recommendedName>
        <fullName evidence="3">Tim44-like domain-containing protein</fullName>
    </recommendedName>
</protein>
<dbReference type="Proteomes" id="UP001476282">
    <property type="component" value="Unassembled WGS sequence"/>
</dbReference>
<proteinExistence type="predicted"/>
<name>A0ABP9UMG5_9BACT</name>
<comment type="caution">
    <text evidence="1">The sequence shown here is derived from an EMBL/GenBank/DDBJ whole genome shotgun (WGS) entry which is preliminary data.</text>
</comment>
<accession>A0ABP9UMG5</accession>
<gene>
    <name evidence="1" type="ORF">Hsar01_01090</name>
</gene>
<evidence type="ECO:0000313" key="1">
    <source>
        <dbReference type="EMBL" id="GAA5481877.1"/>
    </source>
</evidence>
<dbReference type="RefSeq" id="WP_353566025.1">
    <property type="nucleotide sequence ID" value="NZ_BAABRI010000005.1"/>
</dbReference>